<name>A0A8S9ZLP2_9BILA</name>
<dbReference type="Proteomes" id="UP000605970">
    <property type="component" value="Unassembled WGS sequence"/>
</dbReference>
<dbReference type="Pfam" id="PF18694">
    <property type="entry name" value="TDP-43_N"/>
    <property type="match status" value="1"/>
</dbReference>
<feature type="coiled-coil region" evidence="1">
    <location>
        <begin position="107"/>
        <end position="134"/>
    </location>
</feature>
<accession>A0A8S9ZLP2</accession>
<feature type="domain" description="TAR DNA-binding protein 43 N-terminal" evidence="2">
    <location>
        <begin position="37"/>
        <end position="97"/>
    </location>
</feature>
<comment type="caution">
    <text evidence="3">The sequence shown here is derived from an EMBL/GenBank/DDBJ whole genome shotgun (WGS) entry which is preliminary data.</text>
</comment>
<reference evidence="3" key="1">
    <citation type="journal article" date="2020" name="Ecol. Evol.">
        <title>Genome structure and content of the rice root-knot nematode (Meloidogyne graminicola).</title>
        <authorList>
            <person name="Phan N.T."/>
            <person name="Danchin E.G.J."/>
            <person name="Klopp C."/>
            <person name="Perfus-Barbeoch L."/>
            <person name="Kozlowski D.K."/>
            <person name="Koutsovoulos G.D."/>
            <person name="Lopez-Roques C."/>
            <person name="Bouchez O."/>
            <person name="Zahm M."/>
            <person name="Besnard G."/>
            <person name="Bellafiore S."/>
        </authorList>
    </citation>
    <scope>NUCLEOTIDE SEQUENCE</scope>
    <source>
        <strain evidence="3">VN-18</strain>
    </source>
</reference>
<keyword evidence="1" id="KW-0175">Coiled coil</keyword>
<dbReference type="InterPro" id="IPR041105">
    <property type="entry name" value="TDP-43_N"/>
</dbReference>
<protein>
    <recommendedName>
        <fullName evidence="2">TAR DNA-binding protein 43 N-terminal domain-containing protein</fullName>
    </recommendedName>
</protein>
<organism evidence="3 4">
    <name type="scientific">Meloidogyne graminicola</name>
    <dbReference type="NCBI Taxonomy" id="189291"/>
    <lineage>
        <taxon>Eukaryota</taxon>
        <taxon>Metazoa</taxon>
        <taxon>Ecdysozoa</taxon>
        <taxon>Nematoda</taxon>
        <taxon>Chromadorea</taxon>
        <taxon>Rhabditida</taxon>
        <taxon>Tylenchina</taxon>
        <taxon>Tylenchomorpha</taxon>
        <taxon>Tylenchoidea</taxon>
        <taxon>Meloidogynidae</taxon>
        <taxon>Meloidogyninae</taxon>
        <taxon>Meloidogyne</taxon>
    </lineage>
</organism>
<evidence type="ECO:0000256" key="1">
    <source>
        <dbReference type="SAM" id="Coils"/>
    </source>
</evidence>
<evidence type="ECO:0000313" key="3">
    <source>
        <dbReference type="EMBL" id="KAF7634162.1"/>
    </source>
</evidence>
<gene>
    <name evidence="3" type="ORF">Mgra_00006459</name>
</gene>
<sequence length="136" mass="15454">MINSAASDNCNIASNIDTSKIEHVLVENKLFSFRRYIPTGADGLLKLTDVEVYFPEVVGLEYKLESGHYCILSMTEERDKFIPPADGWKQNCVFFVVANGEKKTPIIDQILTELRELRTEVNALKKEVSKARRSSR</sequence>
<proteinExistence type="predicted"/>
<dbReference type="AlphaFoldDB" id="A0A8S9ZLP2"/>
<evidence type="ECO:0000259" key="2">
    <source>
        <dbReference type="Pfam" id="PF18694"/>
    </source>
</evidence>
<keyword evidence="4" id="KW-1185">Reference proteome</keyword>
<evidence type="ECO:0000313" key="4">
    <source>
        <dbReference type="Proteomes" id="UP000605970"/>
    </source>
</evidence>
<dbReference type="EMBL" id="JABEBT010000063">
    <property type="protein sequence ID" value="KAF7634162.1"/>
    <property type="molecule type" value="Genomic_DNA"/>
</dbReference>